<sequence length="196" mass="22089">MIVHQLNNKCSDYRLIFENVSLYAGDKVILEHESFNITYNNIVILKGQIGSGKSTILKAVAGLQKLKQGNIYSYNKNNENAGAIYIHSQPELNFLTGYIKDELKLLGITDYSPFEKYLNKSVYELSGGALKKISLLMALHISNGRIILSDEPLDMLDDIEAESLSKVIIEYSKKTPFIIATHDKHFDDYADVLINL</sequence>
<dbReference type="Proteomes" id="UP000824176">
    <property type="component" value="Unassembled WGS sequence"/>
</dbReference>
<gene>
    <name evidence="3" type="ORF">H9804_05875</name>
</gene>
<dbReference type="AlphaFoldDB" id="A0A9D2KCY3"/>
<name>A0A9D2KCY3_9BACT</name>
<comment type="caution">
    <text evidence="3">The sequence shown here is derived from an EMBL/GenBank/DDBJ whole genome shotgun (WGS) entry which is preliminary data.</text>
</comment>
<accession>A0A9D2KCY3</accession>
<keyword evidence="3" id="KW-0547">Nucleotide-binding</keyword>
<dbReference type="InterPro" id="IPR050153">
    <property type="entry name" value="Metal_Ion_Import_ABC"/>
</dbReference>
<dbReference type="InterPro" id="IPR027417">
    <property type="entry name" value="P-loop_NTPase"/>
</dbReference>
<dbReference type="EMBL" id="DXAQ01000090">
    <property type="protein sequence ID" value="HIZ89453.1"/>
    <property type="molecule type" value="Genomic_DNA"/>
</dbReference>
<dbReference type="InterPro" id="IPR003439">
    <property type="entry name" value="ABC_transporter-like_ATP-bd"/>
</dbReference>
<proteinExistence type="predicted"/>
<dbReference type="SUPFAM" id="SSF52540">
    <property type="entry name" value="P-loop containing nucleoside triphosphate hydrolases"/>
    <property type="match status" value="1"/>
</dbReference>
<organism evidence="3 4">
    <name type="scientific">Candidatus Mucispirillum faecigallinarum</name>
    <dbReference type="NCBI Taxonomy" id="2838699"/>
    <lineage>
        <taxon>Bacteria</taxon>
        <taxon>Pseudomonadati</taxon>
        <taxon>Deferribacterota</taxon>
        <taxon>Deferribacteres</taxon>
        <taxon>Deferribacterales</taxon>
        <taxon>Mucispirillaceae</taxon>
        <taxon>Mucispirillum</taxon>
    </lineage>
</organism>
<reference evidence="3" key="1">
    <citation type="journal article" date="2021" name="PeerJ">
        <title>Extensive microbial diversity within the chicken gut microbiome revealed by metagenomics and culture.</title>
        <authorList>
            <person name="Gilroy R."/>
            <person name="Ravi A."/>
            <person name="Getino M."/>
            <person name="Pursley I."/>
            <person name="Horton D.L."/>
            <person name="Alikhan N.F."/>
            <person name="Baker D."/>
            <person name="Gharbi K."/>
            <person name="Hall N."/>
            <person name="Watson M."/>
            <person name="Adriaenssens E.M."/>
            <person name="Foster-Nyarko E."/>
            <person name="Jarju S."/>
            <person name="Secka A."/>
            <person name="Antonio M."/>
            <person name="Oren A."/>
            <person name="Chaudhuri R.R."/>
            <person name="La Ragione R."/>
            <person name="Hildebrand F."/>
            <person name="Pallen M.J."/>
        </authorList>
    </citation>
    <scope>NUCLEOTIDE SEQUENCE</scope>
    <source>
        <strain evidence="3">ChiW4-1371</strain>
    </source>
</reference>
<keyword evidence="3" id="KW-0067">ATP-binding</keyword>
<evidence type="ECO:0000259" key="2">
    <source>
        <dbReference type="Pfam" id="PF00005"/>
    </source>
</evidence>
<evidence type="ECO:0000313" key="4">
    <source>
        <dbReference type="Proteomes" id="UP000824176"/>
    </source>
</evidence>
<keyword evidence="1" id="KW-0813">Transport</keyword>
<dbReference type="Pfam" id="PF00005">
    <property type="entry name" value="ABC_tran"/>
    <property type="match status" value="1"/>
</dbReference>
<dbReference type="Gene3D" id="3.40.50.300">
    <property type="entry name" value="P-loop containing nucleotide triphosphate hydrolases"/>
    <property type="match status" value="2"/>
</dbReference>
<dbReference type="CDD" id="cd00267">
    <property type="entry name" value="ABC_ATPase"/>
    <property type="match status" value="1"/>
</dbReference>
<dbReference type="PANTHER" id="PTHR42734">
    <property type="entry name" value="METAL TRANSPORT SYSTEM ATP-BINDING PROTEIN TM_0124-RELATED"/>
    <property type="match status" value="1"/>
</dbReference>
<protein>
    <submittedName>
        <fullName evidence="3">ATP-binding cassette domain-containing protein</fullName>
    </submittedName>
</protein>
<evidence type="ECO:0000313" key="3">
    <source>
        <dbReference type="EMBL" id="HIZ89453.1"/>
    </source>
</evidence>
<dbReference type="GO" id="GO:0016887">
    <property type="term" value="F:ATP hydrolysis activity"/>
    <property type="evidence" value="ECO:0007669"/>
    <property type="project" value="InterPro"/>
</dbReference>
<feature type="domain" description="ABC transporter" evidence="2">
    <location>
        <begin position="32"/>
        <end position="153"/>
    </location>
</feature>
<evidence type="ECO:0000256" key="1">
    <source>
        <dbReference type="ARBA" id="ARBA00022448"/>
    </source>
</evidence>
<reference evidence="3" key="2">
    <citation type="submission" date="2021-04" db="EMBL/GenBank/DDBJ databases">
        <authorList>
            <person name="Gilroy R."/>
        </authorList>
    </citation>
    <scope>NUCLEOTIDE SEQUENCE</scope>
    <source>
        <strain evidence="3">ChiW4-1371</strain>
    </source>
</reference>
<dbReference type="GO" id="GO:0005524">
    <property type="term" value="F:ATP binding"/>
    <property type="evidence" value="ECO:0007669"/>
    <property type="project" value="UniProtKB-KW"/>
</dbReference>